<dbReference type="InterPro" id="IPR059179">
    <property type="entry name" value="MLKL-like_MCAfunc"/>
</dbReference>
<sequence>MGKPSSPVRTSPSGRQRAASTVFSTVLAFLPFLGLPVASLSSVLDGLIEGVQRIVGITQTLKKSKRQELVDFGDYVGKIVNQLVSALQIDRLAEQDNIRTNLEELHKVLDAILRQISRNNSKGWFSRTWRLLFPDEDYIPRMRRQLDDAVRAFQFAVSIELLKVTNPPSGIANHTLEPIQPQIPDLSSSLNDQVHSRHLTRGIRLNQAVQQAQNTVQTPPQFDRDPQSRTQRARLQYPVVAAPRSDLKAGEIIVAYLNVESRRRSLQHSRSPIKMMELAIALGRVSALLDRAGRIPEALEASQESAEWYRKITEEER</sequence>
<dbReference type="Proteomes" id="UP000663827">
    <property type="component" value="Unassembled WGS sequence"/>
</dbReference>
<gene>
    <name evidence="1" type="ORF">RDB_LOCUS175195</name>
</gene>
<evidence type="ECO:0000313" key="2">
    <source>
        <dbReference type="Proteomes" id="UP000663827"/>
    </source>
</evidence>
<proteinExistence type="predicted"/>
<name>A0A8H3I5U0_9AGAM</name>
<dbReference type="EMBL" id="CAJNJQ010006294">
    <property type="protein sequence ID" value="CAE7225946.1"/>
    <property type="molecule type" value="Genomic_DNA"/>
</dbReference>
<protein>
    <submittedName>
        <fullName evidence="1">Uncharacterized protein</fullName>
    </submittedName>
</protein>
<accession>A0A8H3I5U0</accession>
<dbReference type="CDD" id="cd21037">
    <property type="entry name" value="MLKL_NTD"/>
    <property type="match status" value="1"/>
</dbReference>
<reference evidence="1" key="1">
    <citation type="submission" date="2021-01" db="EMBL/GenBank/DDBJ databases">
        <authorList>
            <person name="Kaushik A."/>
        </authorList>
    </citation>
    <scope>NUCLEOTIDE SEQUENCE</scope>
    <source>
        <strain evidence="1">AG5</strain>
    </source>
</reference>
<dbReference type="AlphaFoldDB" id="A0A8H3I5U0"/>
<evidence type="ECO:0000313" key="1">
    <source>
        <dbReference type="EMBL" id="CAE7225946.1"/>
    </source>
</evidence>
<organism evidence="1 2">
    <name type="scientific">Rhizoctonia solani</name>
    <dbReference type="NCBI Taxonomy" id="456999"/>
    <lineage>
        <taxon>Eukaryota</taxon>
        <taxon>Fungi</taxon>
        <taxon>Dikarya</taxon>
        <taxon>Basidiomycota</taxon>
        <taxon>Agaricomycotina</taxon>
        <taxon>Agaricomycetes</taxon>
        <taxon>Cantharellales</taxon>
        <taxon>Ceratobasidiaceae</taxon>
        <taxon>Rhizoctonia</taxon>
    </lineage>
</organism>
<comment type="caution">
    <text evidence="1">The sequence shown here is derived from an EMBL/GenBank/DDBJ whole genome shotgun (WGS) entry which is preliminary data.</text>
</comment>